<proteinExistence type="predicted"/>
<evidence type="ECO:0000259" key="1">
    <source>
        <dbReference type="Pfam" id="PF01863"/>
    </source>
</evidence>
<keyword evidence="3" id="KW-1185">Reference proteome</keyword>
<dbReference type="EMBL" id="CP000767">
    <property type="protein sequence ID" value="EAT99557.1"/>
    <property type="molecule type" value="Genomic_DNA"/>
</dbReference>
<dbReference type="InterPro" id="IPR002725">
    <property type="entry name" value="YgjP-like_metallopeptidase"/>
</dbReference>
<dbReference type="CDD" id="cd07344">
    <property type="entry name" value="M48_yhfN_like"/>
    <property type="match status" value="1"/>
</dbReference>
<dbReference type="RefSeq" id="WP_011992404.1">
    <property type="nucleotide sequence ID" value="NC_009715.2"/>
</dbReference>
<dbReference type="Proteomes" id="UP000006380">
    <property type="component" value="Chromosome"/>
</dbReference>
<dbReference type="PANTHER" id="PTHR30399:SF1">
    <property type="entry name" value="UTP PYROPHOSPHATASE"/>
    <property type="match status" value="1"/>
</dbReference>
<dbReference type="KEGG" id="ccv:CCV52592_0079"/>
<name>A7GZ13_CAMC5</name>
<protein>
    <recommendedName>
        <fullName evidence="1">YgjP-like metallopeptidase domain-containing protein</fullName>
    </recommendedName>
</protein>
<dbReference type="Pfam" id="PF01863">
    <property type="entry name" value="YgjP-like"/>
    <property type="match status" value="1"/>
</dbReference>
<dbReference type="AlphaFoldDB" id="A7GZ13"/>
<gene>
    <name evidence="2" type="ORF">CCV52592_0079</name>
</gene>
<accession>A7GZ13</accession>
<dbReference type="STRING" id="360105.CCV52592_0079"/>
<sequence>MFGFKFIQKQKPPKPVSKKVQVNFNGLAVALNFKKGVKSFRLKVAKSGDISLSLPFYATQKSGFEFLAKHAGWLATTHAKILANLPKEDEFRLLGKIYRIKIDANLKDVNLTKFDGEIHAPNFKALEIYKKTVAKQIFTEFIDKFTPVINRKINRLTIRKMQTRWGSCNHKKGYINLSLNLIEKAPELVEYVVLHEMTHLIFPHHQKSFYEFLAGIMPDHKARELALNGK</sequence>
<dbReference type="HOGENOM" id="CLU_065947_1_1_7"/>
<dbReference type="PANTHER" id="PTHR30399">
    <property type="entry name" value="UNCHARACTERIZED PROTEIN YGJP"/>
    <property type="match status" value="1"/>
</dbReference>
<dbReference type="InterPro" id="IPR053136">
    <property type="entry name" value="UTP_pyrophosphatase-like"/>
</dbReference>
<dbReference type="Gene3D" id="3.30.2010.10">
    <property type="entry name" value="Metalloproteases ('zincins'), catalytic domain"/>
    <property type="match status" value="1"/>
</dbReference>
<reference evidence="2" key="1">
    <citation type="submission" date="2016-07" db="EMBL/GenBank/DDBJ databases">
        <title>Comparative genomics of the Campylobacter concisus group.</title>
        <authorList>
            <person name="Miller W.G."/>
            <person name="Yee E."/>
            <person name="Chapman M.H."/>
            <person name="Huynh S."/>
            <person name="Bono J.L."/>
            <person name="On S.L.W."/>
            <person name="StLeger J."/>
            <person name="Foster G."/>
            <person name="Parker C.T."/>
        </authorList>
    </citation>
    <scope>NUCLEOTIDE SEQUENCE</scope>
    <source>
        <strain evidence="2">525.92</strain>
    </source>
</reference>
<evidence type="ECO:0000313" key="3">
    <source>
        <dbReference type="Proteomes" id="UP000006380"/>
    </source>
</evidence>
<feature type="domain" description="YgjP-like metallopeptidase" evidence="1">
    <location>
        <begin position="38"/>
        <end position="228"/>
    </location>
</feature>
<dbReference type="OrthoDB" id="5321643at2"/>
<evidence type="ECO:0000313" key="2">
    <source>
        <dbReference type="EMBL" id="EAT99557.1"/>
    </source>
</evidence>
<organism evidence="2 3">
    <name type="scientific">Campylobacter curvus (strain 525.92)</name>
    <dbReference type="NCBI Taxonomy" id="360105"/>
    <lineage>
        <taxon>Bacteria</taxon>
        <taxon>Pseudomonadati</taxon>
        <taxon>Campylobacterota</taxon>
        <taxon>Epsilonproteobacteria</taxon>
        <taxon>Campylobacterales</taxon>
        <taxon>Campylobacteraceae</taxon>
        <taxon>Campylobacter</taxon>
    </lineage>
</organism>